<dbReference type="EMBL" id="JAGFBS010000010">
    <property type="protein sequence ID" value="KAG6376985.1"/>
    <property type="molecule type" value="Genomic_DNA"/>
</dbReference>
<gene>
    <name evidence="10" type="ORF">JVT61DRAFT_1026</name>
</gene>
<evidence type="ECO:0000256" key="3">
    <source>
        <dbReference type="ARBA" id="ARBA00022801"/>
    </source>
</evidence>
<dbReference type="InterPro" id="IPR014001">
    <property type="entry name" value="Helicase_ATP-bd"/>
</dbReference>
<dbReference type="GO" id="GO:0001147">
    <property type="term" value="F:transcription termination site sequence-specific DNA binding"/>
    <property type="evidence" value="ECO:0007669"/>
    <property type="project" value="TreeGrafter"/>
</dbReference>
<feature type="domain" description="Helicase ATP-binding" evidence="9">
    <location>
        <begin position="1149"/>
        <end position="1468"/>
    </location>
</feature>
<dbReference type="GO" id="GO:0006369">
    <property type="term" value="P:termination of RNA polymerase II transcription"/>
    <property type="evidence" value="ECO:0007669"/>
    <property type="project" value="TreeGrafter"/>
</dbReference>
<dbReference type="InterPro" id="IPR045055">
    <property type="entry name" value="DNA2/NAM7-like"/>
</dbReference>
<dbReference type="Pfam" id="PF13086">
    <property type="entry name" value="AAA_11"/>
    <property type="match status" value="1"/>
</dbReference>
<evidence type="ECO:0000256" key="5">
    <source>
        <dbReference type="ARBA" id="ARBA00022840"/>
    </source>
</evidence>
<keyword evidence="3" id="KW-0378">Hydrolase</keyword>
<dbReference type="PANTHER" id="PTHR10887:SF495">
    <property type="entry name" value="HELICASE SENATAXIN ISOFORM X1-RELATED"/>
    <property type="match status" value="1"/>
</dbReference>
<accession>A0A8I3AC66</accession>
<evidence type="ECO:0000256" key="1">
    <source>
        <dbReference type="ARBA" id="ARBA00007913"/>
    </source>
</evidence>
<evidence type="ECO:0000259" key="9">
    <source>
        <dbReference type="SMART" id="SM00487"/>
    </source>
</evidence>
<dbReference type="SUPFAM" id="SSF48371">
    <property type="entry name" value="ARM repeat"/>
    <property type="match status" value="1"/>
</dbReference>
<dbReference type="InterPro" id="IPR027417">
    <property type="entry name" value="P-loop_NTPase"/>
</dbReference>
<dbReference type="SMART" id="SM00487">
    <property type="entry name" value="DEXDc"/>
    <property type="match status" value="1"/>
</dbReference>
<feature type="region of interest" description="Disordered" evidence="8">
    <location>
        <begin position="1676"/>
        <end position="1808"/>
    </location>
</feature>
<evidence type="ECO:0000256" key="7">
    <source>
        <dbReference type="SAM" id="Coils"/>
    </source>
</evidence>
<keyword evidence="7" id="KW-0175">Coiled coil</keyword>
<dbReference type="CDD" id="cd18042">
    <property type="entry name" value="DEXXQc_SETX"/>
    <property type="match status" value="1"/>
</dbReference>
<dbReference type="PANTHER" id="PTHR10887">
    <property type="entry name" value="DNA2/NAM7 HELICASE FAMILY"/>
    <property type="match status" value="1"/>
</dbReference>
<feature type="compositionally biased region" description="Polar residues" evidence="8">
    <location>
        <begin position="1720"/>
        <end position="1745"/>
    </location>
</feature>
<reference evidence="10" key="1">
    <citation type="submission" date="2021-03" db="EMBL/GenBank/DDBJ databases">
        <title>Evolutionary innovations through gain and loss of genes in the ectomycorrhizal Boletales.</title>
        <authorList>
            <person name="Wu G."/>
            <person name="Miyauchi S."/>
            <person name="Morin E."/>
            <person name="Yang Z.-L."/>
            <person name="Xu J."/>
            <person name="Martin F.M."/>
        </authorList>
    </citation>
    <scope>NUCLEOTIDE SEQUENCE</scope>
    <source>
        <strain evidence="10">BR01</strain>
    </source>
</reference>
<dbReference type="GO" id="GO:0005694">
    <property type="term" value="C:chromosome"/>
    <property type="evidence" value="ECO:0007669"/>
    <property type="project" value="UniProtKB-ARBA"/>
</dbReference>
<dbReference type="CDD" id="cd18808">
    <property type="entry name" value="SF1_C_Upf1"/>
    <property type="match status" value="1"/>
</dbReference>
<proteinExistence type="inferred from homology"/>
<dbReference type="GO" id="GO:0016787">
    <property type="term" value="F:hydrolase activity"/>
    <property type="evidence" value="ECO:0007669"/>
    <property type="project" value="UniProtKB-KW"/>
</dbReference>
<dbReference type="InterPro" id="IPR016024">
    <property type="entry name" value="ARM-type_fold"/>
</dbReference>
<sequence length="1808" mass="201663">MTTTSEVVKVKALLVRLRDTPINSADGSDDVLAPVFTYLMKVLPNSSDKCYHWFCSRADQVTVGAATFLLRLFAYSSPKVDEWRARLIACLTGCCPCVKAFGEVKLTSRSTYFGAFSDDILRGFHKSFNDWELEFVKGGLASAGVSVAARNDSSALRAVPPGIIYHSVSNIRVLRDPDILRVMRSRPTVSSWPTDVPPPGLIILMFDESQAVRQWAKAFVAACSEIPMAEDHFVTGHEVALQTIFNLIAKTANQHDPAGLHAPLMEGETFPVGSFSFTSDPNEIWAGFCQVLRHIPPTTILRSYGGTDCRRVVTSHLHDTGPQFAHILKCMLFLLKRLTADLWNGEAPEFPQVVFDAIKDNPSYIKLVEEVQVVHLDEKPWFLSWFGEYLLSLKDSGVFGDVLAKTVDLLCEELQHERFKEVRPVVMFAAIRLLSSLTKSGSPARSAVRDLVTAGLARDVREIAGAINQSCVFLAGQTDTFSTCTVREHMWKKTYESLQTNDADGAICLLDLVAHQPSCAMFLVVQRLLGTVMILMLSPIDDIQTAAKTLVGQAFDVDVRLDCFRALLSNLPNPSLSAIVGFLEKFIRHAPQVTEACSLSKSLVQCLTDIIEVLCSSPNGLLHSDAFLQPQDSQGPASQLPQLWMLMTQSITVIFKRTPLWADFFDIPDMTVWMRDALIFGRDMLAQWRVIESAAVKATEEDFTLTQKPSKLSRIGKRMMNDLQPVLPELARWLRLSDEELLHQSFALIQTVLECFRTTGVPPSEAGLAKLNKHVDDARKTTHGTPRTRLDSARIAKLEDTLAAFESDDDDVEIISVTTASSRTSASARKDAKPVRKEVQTILKPPAPQKPAKASLVDQSKLERPAFPTFKRTRETVTSGPSRPLPGHNEVPKVWPPSPNFKGPLMRRNPLKDDRSKCLMSQTGPRTQRWNDFIEGTMHVGEPCGSNLIFLDFIRAILSWNYDHHGPDPPTQGTLLRVPDKFVDHHQYLSVFEPLLLLECWAQIVQSKEGTQPSYDCKICSKQFTDDFIDLEVTISEALQKDWRLLETDVVLLRHPSGKTSLLAKTQSYFTNQNGTQVTLRCFIPNGADLGLQINSVWSLKKVFSLATLHREYGALVALPFYDAFQCIMQPRISAMPHLDNHDIDQTMSTHRVNEPQARAILGSLRAEGFGLIQGPPGTGKTSTICGLVEAFLSRRPRATTSIHAGRNSTQADKGPVKKILLCAPSNAAIDEVASRLKEGYRGTQKRGEPIKVVRIGSEKAIDIGARDVALDYLVEQKMNGENMRDSNDAGKQQIAQLRQEIESVKRAKQQKLEELSTVQNNTARTLAIEEDIKKLNSRRMALTQQFDRLKDKQKSDHRTLDAVRRRFRIEVLQEADVICTTLAGSGHDSVEQLEFEMVIIDEAAQAVELTSLIPLKFRTPKCIMVGDPQQLPPTVLSQEACKFNYNQSLFVRLQKHRPEAVHLLSIQYRMHPEISQLPSRLFYQGRLLDGPDMGVKTRQPWQSHAKFGCYRFFNVLRGREESAIGHSMKNVLEAQVAVALYARLRKEFASVDFDFRIGIVSMYRGQVVEMQRTFERRFGEDIRGKIHFNTVDGFQGQEKDIIILSCVRAGPGVQSVGFLADVRRMNVALTRAKSSLFILGNTATLERSDADWKEIVNNARTRSLLTDADASYFTEPTHVQSARPASPTKASKQRPVPKPPEPVDLVTPQSMAESVRAKPQSQNASSSPIVPTSVQTAPGSSGNLVQHPLPKKPSIGEASSSMKHLLPKRPFVEDASSSIREDRPKPPAHKRHKKDKGSIFIPKKPKP</sequence>
<dbReference type="InterPro" id="IPR024481">
    <property type="entry name" value="Helicase_Sen1_N"/>
</dbReference>
<dbReference type="InterPro" id="IPR056474">
    <property type="entry name" value="SEN1_barrel"/>
</dbReference>
<protein>
    <submittedName>
        <fullName evidence="10">Putative senataxin</fullName>
    </submittedName>
</protein>
<feature type="coiled-coil region" evidence="7">
    <location>
        <begin position="1288"/>
        <end position="1353"/>
    </location>
</feature>
<dbReference type="InterPro" id="IPR047187">
    <property type="entry name" value="SF1_C_Upf1"/>
</dbReference>
<evidence type="ECO:0000313" key="10">
    <source>
        <dbReference type="EMBL" id="KAG6376985.1"/>
    </source>
</evidence>
<name>A0A8I3AC66_9AGAM</name>
<dbReference type="Pfam" id="PF13087">
    <property type="entry name" value="AAA_12"/>
    <property type="match status" value="1"/>
</dbReference>
<comment type="caution">
    <text evidence="10">The sequence shown here is derived from an EMBL/GenBank/DDBJ whole genome shotgun (WGS) entry which is preliminary data.</text>
</comment>
<comment type="catalytic activity">
    <reaction evidence="6">
        <text>ATP + H2O = ADP + phosphate + H(+)</text>
        <dbReference type="Rhea" id="RHEA:13065"/>
        <dbReference type="ChEBI" id="CHEBI:15377"/>
        <dbReference type="ChEBI" id="CHEBI:15378"/>
        <dbReference type="ChEBI" id="CHEBI:30616"/>
        <dbReference type="ChEBI" id="CHEBI:43474"/>
        <dbReference type="ChEBI" id="CHEBI:456216"/>
        <dbReference type="EC" id="3.6.4.12"/>
    </reaction>
    <physiologicalReaction direction="left-to-right" evidence="6">
        <dbReference type="Rhea" id="RHEA:13066"/>
    </physiologicalReaction>
</comment>
<feature type="region of interest" description="Disordered" evidence="8">
    <location>
        <begin position="873"/>
        <end position="909"/>
    </location>
</feature>
<dbReference type="Pfam" id="PF23576">
    <property type="entry name" value="SEN1_barrel"/>
    <property type="match status" value="1"/>
</dbReference>
<organism evidence="10 11">
    <name type="scientific">Boletus reticuloceps</name>
    <dbReference type="NCBI Taxonomy" id="495285"/>
    <lineage>
        <taxon>Eukaryota</taxon>
        <taxon>Fungi</taxon>
        <taxon>Dikarya</taxon>
        <taxon>Basidiomycota</taxon>
        <taxon>Agaricomycotina</taxon>
        <taxon>Agaricomycetes</taxon>
        <taxon>Agaricomycetidae</taxon>
        <taxon>Boletales</taxon>
        <taxon>Boletineae</taxon>
        <taxon>Boletaceae</taxon>
        <taxon>Boletoideae</taxon>
        <taxon>Boletus</taxon>
    </lineage>
</organism>
<evidence type="ECO:0000256" key="2">
    <source>
        <dbReference type="ARBA" id="ARBA00022741"/>
    </source>
</evidence>
<evidence type="ECO:0000313" key="11">
    <source>
        <dbReference type="Proteomes" id="UP000683000"/>
    </source>
</evidence>
<keyword evidence="2" id="KW-0547">Nucleotide-binding</keyword>
<dbReference type="SUPFAM" id="SSF52540">
    <property type="entry name" value="P-loop containing nucleoside triphosphate hydrolases"/>
    <property type="match status" value="1"/>
</dbReference>
<dbReference type="GO" id="GO:0016604">
    <property type="term" value="C:nuclear body"/>
    <property type="evidence" value="ECO:0007669"/>
    <property type="project" value="TreeGrafter"/>
</dbReference>
<dbReference type="GO" id="GO:0005524">
    <property type="term" value="F:ATP binding"/>
    <property type="evidence" value="ECO:0007669"/>
    <property type="project" value="UniProtKB-KW"/>
</dbReference>
<dbReference type="Pfam" id="PF12726">
    <property type="entry name" value="SEN1_N"/>
    <property type="match status" value="2"/>
</dbReference>
<keyword evidence="11" id="KW-1185">Reference proteome</keyword>
<evidence type="ECO:0000256" key="6">
    <source>
        <dbReference type="ARBA" id="ARBA00048432"/>
    </source>
</evidence>
<feature type="compositionally biased region" description="Basic residues" evidence="8">
    <location>
        <begin position="1787"/>
        <end position="1796"/>
    </location>
</feature>
<evidence type="ECO:0000256" key="8">
    <source>
        <dbReference type="SAM" id="MobiDB-lite"/>
    </source>
</evidence>
<dbReference type="Gene3D" id="3.40.50.300">
    <property type="entry name" value="P-loop containing nucleotide triphosphate hydrolases"/>
    <property type="match status" value="2"/>
</dbReference>
<keyword evidence="4" id="KW-0347">Helicase</keyword>
<dbReference type="InterPro" id="IPR041679">
    <property type="entry name" value="DNA2/NAM7-like_C"/>
</dbReference>
<dbReference type="InterPro" id="IPR041677">
    <property type="entry name" value="DNA2/NAM7_AAA_11"/>
</dbReference>
<dbReference type="Proteomes" id="UP000683000">
    <property type="component" value="Unassembled WGS sequence"/>
</dbReference>
<evidence type="ECO:0000256" key="4">
    <source>
        <dbReference type="ARBA" id="ARBA00022806"/>
    </source>
</evidence>
<comment type="similarity">
    <text evidence="1">Belongs to the DNA2/NAM7 helicase family.</text>
</comment>
<dbReference type="FunFam" id="3.40.50.300:FF:000326">
    <property type="entry name" value="P-loop containing nucleoside triphosphate hydrolase"/>
    <property type="match status" value="1"/>
</dbReference>
<keyword evidence="5" id="KW-0067">ATP-binding</keyword>
<dbReference type="GO" id="GO:0003678">
    <property type="term" value="F:DNA helicase activity"/>
    <property type="evidence" value="ECO:0007669"/>
    <property type="project" value="UniProtKB-EC"/>
</dbReference>
<dbReference type="OrthoDB" id="6513042at2759"/>